<dbReference type="PRINTS" id="PR00723">
    <property type="entry name" value="SUBTILISIN"/>
</dbReference>
<keyword evidence="4 10" id="KW-0645">Protease</keyword>
<accession>A0A940S015</accession>
<dbReference type="InterPro" id="IPR015500">
    <property type="entry name" value="Peptidase_S8_subtilisin-rel"/>
</dbReference>
<sequence>MSRPAAACSTTRCRATSRRRAARCSSSPTPASGTPYRPTATATRSTRTSARATTRRHRTDVRSPARRRSGSGTRRSTRCPCRLPGRASCPRGRASTPTARASRRVRRGVAMTFRYVPVLRRAAVLASAAALAGLAALPPAAAVAAPRGAAQAPLALDGSGECTFPMKKQIAGTPWPLQRVLFDELWKKTKGKGVRVAVIDTGVDNVNPQLKPAVDASAGKDYLGKTDGTKDEVGHGTKVAGIIAARPRAGTGFVGLAPEATIIPIRQNDEKNSGKSDTMAQAIKYAVSKGADVINISQDTSAPLGPQSTLAQAVAYALAHQVVVVASAGNDGTDGKARDTYPAAFDGVLAVAASDRDNERAAFSQSGSFVGVAAPGVDIVSTVPGGGQCLDNGTSFSAPYVAGVAALLRGEHPDWTAREIVAQIEQTAERSINGHDDFIGWGVVDPVAAVSGDDGPIESPHPDPGPAKAPAPQPAHFSMAETPRQRGQRYATYTFATAVVLVAVVGGTSVILRDSRRKAAARGSADPDSGQGPPPGR</sequence>
<evidence type="ECO:0000256" key="3">
    <source>
        <dbReference type="ARBA" id="ARBA00022475"/>
    </source>
</evidence>
<comment type="similarity">
    <text evidence="2 10 11">Belongs to the peptidase S8 family.</text>
</comment>
<feature type="region of interest" description="Disordered" evidence="12">
    <location>
        <begin position="514"/>
        <end position="537"/>
    </location>
</feature>
<dbReference type="InterPro" id="IPR023828">
    <property type="entry name" value="Peptidase_S8_Ser-AS"/>
</dbReference>
<evidence type="ECO:0000313" key="16">
    <source>
        <dbReference type="Proteomes" id="UP000670475"/>
    </source>
</evidence>
<keyword evidence="5 13" id="KW-0812">Transmembrane</keyword>
<dbReference type="EMBL" id="JAGIQL010000112">
    <property type="protein sequence ID" value="MBP0460389.1"/>
    <property type="molecule type" value="Genomic_DNA"/>
</dbReference>
<feature type="region of interest" description="Disordered" evidence="12">
    <location>
        <begin position="449"/>
        <end position="476"/>
    </location>
</feature>
<dbReference type="GO" id="GO:0004252">
    <property type="term" value="F:serine-type endopeptidase activity"/>
    <property type="evidence" value="ECO:0007669"/>
    <property type="project" value="UniProtKB-UniRule"/>
</dbReference>
<dbReference type="Proteomes" id="UP000670475">
    <property type="component" value="Unassembled WGS sequence"/>
</dbReference>
<evidence type="ECO:0000256" key="1">
    <source>
        <dbReference type="ARBA" id="ARBA00004162"/>
    </source>
</evidence>
<evidence type="ECO:0000256" key="9">
    <source>
        <dbReference type="ARBA" id="ARBA00023136"/>
    </source>
</evidence>
<proteinExistence type="inferred from homology"/>
<dbReference type="InterPro" id="IPR022398">
    <property type="entry name" value="Peptidase_S8_His-AS"/>
</dbReference>
<evidence type="ECO:0000256" key="10">
    <source>
        <dbReference type="PROSITE-ProRule" id="PRU01240"/>
    </source>
</evidence>
<evidence type="ECO:0000259" key="14">
    <source>
        <dbReference type="Pfam" id="PF00082"/>
    </source>
</evidence>
<feature type="transmembrane region" description="Helical" evidence="13">
    <location>
        <begin position="490"/>
        <end position="512"/>
    </location>
</feature>
<feature type="compositionally biased region" description="Low complexity" evidence="12">
    <location>
        <begin position="90"/>
        <end position="100"/>
    </location>
</feature>
<dbReference type="Gene3D" id="3.40.50.200">
    <property type="entry name" value="Peptidase S8/S53 domain"/>
    <property type="match status" value="1"/>
</dbReference>
<dbReference type="SUPFAM" id="SSF52743">
    <property type="entry name" value="Subtilisin-like"/>
    <property type="match status" value="1"/>
</dbReference>
<feature type="active site" description="Charge relay system" evidence="10">
    <location>
        <position position="200"/>
    </location>
</feature>
<comment type="caution">
    <text evidence="15">The sequence shown here is derived from an EMBL/GenBank/DDBJ whole genome shotgun (WGS) entry which is preliminary data.</text>
</comment>
<reference evidence="15" key="1">
    <citation type="submission" date="2021-03" db="EMBL/GenBank/DDBJ databases">
        <title>Whole genome sequence of Streptomyces bomunensis MMS17-BM035.</title>
        <authorList>
            <person name="Lee J.H."/>
        </authorList>
    </citation>
    <scope>NUCLEOTIDE SEQUENCE</scope>
    <source>
        <strain evidence="15">MMS17-BM035</strain>
    </source>
</reference>
<dbReference type="InterPro" id="IPR036852">
    <property type="entry name" value="Peptidase_S8/S53_dom_sf"/>
</dbReference>
<dbReference type="GO" id="GO:0005886">
    <property type="term" value="C:plasma membrane"/>
    <property type="evidence" value="ECO:0007669"/>
    <property type="project" value="UniProtKB-SubCell"/>
</dbReference>
<evidence type="ECO:0000256" key="8">
    <source>
        <dbReference type="ARBA" id="ARBA00022989"/>
    </source>
</evidence>
<feature type="domain" description="Peptidase S8/S53" evidence="14">
    <location>
        <begin position="191"/>
        <end position="442"/>
    </location>
</feature>
<feature type="compositionally biased region" description="Low complexity" evidence="12">
    <location>
        <begin position="1"/>
        <end position="14"/>
    </location>
</feature>
<name>A0A940S015_9ACTN</name>
<feature type="compositionally biased region" description="Basic residues" evidence="12">
    <location>
        <begin position="53"/>
        <end position="69"/>
    </location>
</feature>
<dbReference type="InterPro" id="IPR023834">
    <property type="entry name" value="T7SS_pept_S8A_mycosin"/>
</dbReference>
<protein>
    <submittedName>
        <fullName evidence="15">Type VII secretion-associated serine protease mycosin</fullName>
    </submittedName>
</protein>
<evidence type="ECO:0000256" key="5">
    <source>
        <dbReference type="ARBA" id="ARBA00022692"/>
    </source>
</evidence>
<dbReference type="PANTHER" id="PTHR43806:SF11">
    <property type="entry name" value="CEREVISIN-RELATED"/>
    <property type="match status" value="1"/>
</dbReference>
<evidence type="ECO:0000256" key="13">
    <source>
        <dbReference type="SAM" id="Phobius"/>
    </source>
</evidence>
<dbReference type="NCBIfam" id="TIGR03921">
    <property type="entry name" value="T7SS_mycosin"/>
    <property type="match status" value="1"/>
</dbReference>
<feature type="compositionally biased region" description="Pro residues" evidence="12">
    <location>
        <begin position="462"/>
        <end position="473"/>
    </location>
</feature>
<keyword evidence="3" id="KW-1003">Cell membrane</keyword>
<dbReference type="Pfam" id="PF00082">
    <property type="entry name" value="Peptidase_S8"/>
    <property type="match status" value="1"/>
</dbReference>
<comment type="subcellular location">
    <subcellularLocation>
        <location evidence="1">Cell membrane</location>
        <topology evidence="1">Single-pass membrane protein</topology>
    </subcellularLocation>
</comment>
<dbReference type="InterPro" id="IPR050131">
    <property type="entry name" value="Peptidase_S8_subtilisin-like"/>
</dbReference>
<feature type="active site" description="Charge relay system" evidence="10">
    <location>
        <position position="395"/>
    </location>
</feature>
<dbReference type="PROSITE" id="PS00138">
    <property type="entry name" value="SUBTILASE_SER"/>
    <property type="match status" value="1"/>
</dbReference>
<dbReference type="GO" id="GO:0006508">
    <property type="term" value="P:proteolysis"/>
    <property type="evidence" value="ECO:0007669"/>
    <property type="project" value="UniProtKB-KW"/>
</dbReference>
<dbReference type="InterPro" id="IPR023827">
    <property type="entry name" value="Peptidase_S8_Asp-AS"/>
</dbReference>
<keyword evidence="8 13" id="KW-1133">Transmembrane helix</keyword>
<dbReference type="InterPro" id="IPR000209">
    <property type="entry name" value="Peptidase_S8/S53_dom"/>
</dbReference>
<dbReference type="PROSITE" id="PS00137">
    <property type="entry name" value="SUBTILASE_HIS"/>
    <property type="match status" value="1"/>
</dbReference>
<keyword evidence="16" id="KW-1185">Reference proteome</keyword>
<keyword evidence="6 10" id="KW-0378">Hydrolase</keyword>
<keyword evidence="7 10" id="KW-0720">Serine protease</keyword>
<feature type="compositionally biased region" description="Low complexity" evidence="12">
    <location>
        <begin position="23"/>
        <end position="32"/>
    </location>
</feature>
<evidence type="ECO:0000256" key="12">
    <source>
        <dbReference type="SAM" id="MobiDB-lite"/>
    </source>
</evidence>
<evidence type="ECO:0000256" key="2">
    <source>
        <dbReference type="ARBA" id="ARBA00011073"/>
    </source>
</evidence>
<evidence type="ECO:0000256" key="4">
    <source>
        <dbReference type="ARBA" id="ARBA00022670"/>
    </source>
</evidence>
<feature type="compositionally biased region" description="Low complexity" evidence="12">
    <location>
        <begin position="39"/>
        <end position="52"/>
    </location>
</feature>
<keyword evidence="9 13" id="KW-0472">Membrane</keyword>
<feature type="region of interest" description="Disordered" evidence="12">
    <location>
        <begin position="1"/>
        <end position="103"/>
    </location>
</feature>
<evidence type="ECO:0000256" key="6">
    <source>
        <dbReference type="ARBA" id="ARBA00022801"/>
    </source>
</evidence>
<dbReference type="AlphaFoldDB" id="A0A940S015"/>
<feature type="active site" description="Charge relay system" evidence="10">
    <location>
        <position position="235"/>
    </location>
</feature>
<evidence type="ECO:0000256" key="11">
    <source>
        <dbReference type="RuleBase" id="RU003355"/>
    </source>
</evidence>
<evidence type="ECO:0000256" key="7">
    <source>
        <dbReference type="ARBA" id="ARBA00022825"/>
    </source>
</evidence>
<dbReference type="PROSITE" id="PS00136">
    <property type="entry name" value="SUBTILASE_ASP"/>
    <property type="match status" value="1"/>
</dbReference>
<organism evidence="15 16">
    <name type="scientific">Streptomyces montanisoli</name>
    <dbReference type="NCBI Taxonomy" id="2798581"/>
    <lineage>
        <taxon>Bacteria</taxon>
        <taxon>Bacillati</taxon>
        <taxon>Actinomycetota</taxon>
        <taxon>Actinomycetes</taxon>
        <taxon>Kitasatosporales</taxon>
        <taxon>Streptomycetaceae</taxon>
        <taxon>Streptomyces</taxon>
    </lineage>
</organism>
<dbReference type="PANTHER" id="PTHR43806">
    <property type="entry name" value="PEPTIDASE S8"/>
    <property type="match status" value="1"/>
</dbReference>
<evidence type="ECO:0000313" key="15">
    <source>
        <dbReference type="EMBL" id="MBP0460389.1"/>
    </source>
</evidence>
<dbReference type="PROSITE" id="PS51892">
    <property type="entry name" value="SUBTILASE"/>
    <property type="match status" value="1"/>
</dbReference>
<gene>
    <name evidence="15" type="primary">mycP</name>
    <name evidence="15" type="ORF">JFN87_23270</name>
</gene>